<dbReference type="OrthoDB" id="10260134at2759"/>
<comment type="similarity">
    <text evidence="2 11">Belongs to the fatty acid desaturase type 1 family.</text>
</comment>
<feature type="transmembrane region" description="Helical" evidence="13">
    <location>
        <begin position="219"/>
        <end position="240"/>
    </location>
</feature>
<keyword evidence="15" id="KW-1185">Reference proteome</keyword>
<evidence type="ECO:0000256" key="5">
    <source>
        <dbReference type="ARBA" id="ARBA00022832"/>
    </source>
</evidence>
<evidence type="ECO:0000313" key="15">
    <source>
        <dbReference type="Proteomes" id="UP000008237"/>
    </source>
</evidence>
<feature type="transmembrane region" description="Helical" evidence="13">
    <location>
        <begin position="184"/>
        <end position="207"/>
    </location>
</feature>
<keyword evidence="6 13" id="KW-1133">Transmembrane helix</keyword>
<comment type="domain">
    <text evidence="11">The histidine box domains are involved in binding the catalytic metal ions.</text>
</comment>
<evidence type="ECO:0000256" key="9">
    <source>
        <dbReference type="ARBA" id="ARBA00023136"/>
    </source>
</evidence>
<organism evidence="15">
    <name type="scientific">Harpegnathos saltator</name>
    <name type="common">Jerdon's jumping ant</name>
    <dbReference type="NCBI Taxonomy" id="610380"/>
    <lineage>
        <taxon>Eukaryota</taxon>
        <taxon>Metazoa</taxon>
        <taxon>Ecdysozoa</taxon>
        <taxon>Arthropoda</taxon>
        <taxon>Hexapoda</taxon>
        <taxon>Insecta</taxon>
        <taxon>Pterygota</taxon>
        <taxon>Neoptera</taxon>
        <taxon>Endopterygota</taxon>
        <taxon>Hymenoptera</taxon>
        <taxon>Apocrita</taxon>
        <taxon>Aculeata</taxon>
        <taxon>Formicoidea</taxon>
        <taxon>Formicidae</taxon>
        <taxon>Ponerinae</taxon>
        <taxon>Ponerini</taxon>
        <taxon>Harpegnathos</taxon>
    </lineage>
</organism>
<dbReference type="AlphaFoldDB" id="E2BGQ2"/>
<evidence type="ECO:0000256" key="6">
    <source>
        <dbReference type="ARBA" id="ARBA00022989"/>
    </source>
</evidence>
<evidence type="ECO:0000256" key="1">
    <source>
        <dbReference type="ARBA" id="ARBA00004141"/>
    </source>
</evidence>
<evidence type="ECO:0000256" key="4">
    <source>
        <dbReference type="ARBA" id="ARBA00022692"/>
    </source>
</evidence>
<dbReference type="OMA" id="THVGWIV"/>
<sequence length="351" mass="41329">MGDAKKPRDQPDDKTEKEEVGEEVLDEKLDTDMNYRHKYLWRRVLIHVLLHISWFIGIYTAIFHAKVATNLWMLFLGFWIAEGVSLGAHRGFCHKSFKMSAPLKIFLLILQTMSGQNSIFSWVRDHKLHHKYSDTDADPHNATRGFFFSHIGWLLVLRHPLVLEKQRQVDMSDVTSDKLFMFQYRYFLQIYFVLGVLFPVSVPMYFWNETLWSSFFVAYFVPYVTNLHIIWTINSFAHLWGSKTYDKRIKPKQSLFAWIVTAGEGGHNYHHTFPWDCRLSEYGRMGGLSSTLLEFFNYVGLAYDLKTASPSVIYGHMKRHGDATGQKRCIEAERRREREDLMEKWLTTLDC</sequence>
<feature type="transmembrane region" description="Helical" evidence="13">
    <location>
        <begin position="71"/>
        <end position="93"/>
    </location>
</feature>
<feature type="region of interest" description="Disordered" evidence="12">
    <location>
        <begin position="1"/>
        <end position="22"/>
    </location>
</feature>
<evidence type="ECO:0000256" key="12">
    <source>
        <dbReference type="SAM" id="MobiDB-lite"/>
    </source>
</evidence>
<protein>
    <submittedName>
        <fullName evidence="14">Acyl-CoA desaturase</fullName>
    </submittedName>
</protein>
<dbReference type="GO" id="GO:0006636">
    <property type="term" value="P:unsaturated fatty acid biosynthetic process"/>
    <property type="evidence" value="ECO:0007669"/>
    <property type="project" value="TreeGrafter"/>
</dbReference>
<dbReference type="GO" id="GO:0004768">
    <property type="term" value="F:stearoyl-CoA 9-desaturase activity"/>
    <property type="evidence" value="ECO:0007669"/>
    <property type="project" value="TreeGrafter"/>
</dbReference>
<dbReference type="GO" id="GO:0005506">
    <property type="term" value="F:iron ion binding"/>
    <property type="evidence" value="ECO:0007669"/>
    <property type="project" value="TreeGrafter"/>
</dbReference>
<evidence type="ECO:0000256" key="3">
    <source>
        <dbReference type="ARBA" id="ARBA00022516"/>
    </source>
</evidence>
<keyword evidence="3 11" id="KW-0444">Lipid biosynthesis</keyword>
<keyword evidence="10 11" id="KW-0275">Fatty acid biosynthesis</keyword>
<dbReference type="GO" id="GO:0005789">
    <property type="term" value="C:endoplasmic reticulum membrane"/>
    <property type="evidence" value="ECO:0007669"/>
    <property type="project" value="TreeGrafter"/>
</dbReference>
<evidence type="ECO:0000256" key="2">
    <source>
        <dbReference type="ARBA" id="ARBA00009295"/>
    </source>
</evidence>
<feature type="compositionally biased region" description="Basic and acidic residues" evidence="12">
    <location>
        <begin position="1"/>
        <end position="18"/>
    </location>
</feature>
<dbReference type="EMBL" id="GL448204">
    <property type="protein sequence ID" value="EFN85122.1"/>
    <property type="molecule type" value="Genomic_DNA"/>
</dbReference>
<evidence type="ECO:0000256" key="8">
    <source>
        <dbReference type="ARBA" id="ARBA00023098"/>
    </source>
</evidence>
<dbReference type="CDD" id="cd03505">
    <property type="entry name" value="Delta9-FADS-like"/>
    <property type="match status" value="1"/>
</dbReference>
<dbReference type="PRINTS" id="PR00075">
    <property type="entry name" value="FACDDSATRASE"/>
</dbReference>
<dbReference type="PhylomeDB" id="E2BGQ2"/>
<dbReference type="InterPro" id="IPR015876">
    <property type="entry name" value="Acyl-CoA_DS"/>
</dbReference>
<keyword evidence="8" id="KW-0443">Lipid metabolism</keyword>
<evidence type="ECO:0000256" key="13">
    <source>
        <dbReference type="SAM" id="Phobius"/>
    </source>
</evidence>
<comment type="cofactor">
    <cofactor evidence="11">
        <name>Fe(2+)</name>
        <dbReference type="ChEBI" id="CHEBI:29033"/>
    </cofactor>
</comment>
<gene>
    <name evidence="14" type="ORF">EAI_01190</name>
</gene>
<name>E2BGQ2_HARSA</name>
<reference evidence="14 15" key="1">
    <citation type="journal article" date="2010" name="Science">
        <title>Genomic comparison of the ants Camponotus floridanus and Harpegnathos saltator.</title>
        <authorList>
            <person name="Bonasio R."/>
            <person name="Zhang G."/>
            <person name="Ye C."/>
            <person name="Mutti N.S."/>
            <person name="Fang X."/>
            <person name="Qin N."/>
            <person name="Donahue G."/>
            <person name="Yang P."/>
            <person name="Li Q."/>
            <person name="Li C."/>
            <person name="Zhang P."/>
            <person name="Huang Z."/>
            <person name="Berger S.L."/>
            <person name="Reinberg D."/>
            <person name="Wang J."/>
            <person name="Liebig J."/>
        </authorList>
    </citation>
    <scope>NUCLEOTIDE SEQUENCE [LARGE SCALE GENOMIC DNA]</scope>
    <source>
        <strain evidence="14 15">R22 G/1</strain>
    </source>
</reference>
<keyword evidence="7 11" id="KW-0560">Oxidoreductase</keyword>
<dbReference type="PANTHER" id="PTHR11351:SF92">
    <property type="entry name" value="ACYL-COA DESATURASE 2-LIKE PROTEIN"/>
    <property type="match status" value="1"/>
</dbReference>
<evidence type="ECO:0000313" key="14">
    <source>
        <dbReference type="EMBL" id="EFN85122.1"/>
    </source>
</evidence>
<comment type="subcellular location">
    <subcellularLocation>
        <location evidence="1">Membrane</location>
        <topology evidence="1">Multi-pass membrane protein</topology>
    </subcellularLocation>
</comment>
<evidence type="ECO:0000256" key="7">
    <source>
        <dbReference type="ARBA" id="ARBA00023002"/>
    </source>
</evidence>
<dbReference type="KEGG" id="hst:105182603"/>
<dbReference type="Proteomes" id="UP000008237">
    <property type="component" value="Unassembled WGS sequence"/>
</dbReference>
<keyword evidence="9 13" id="KW-0472">Membrane</keyword>
<keyword evidence="4 11" id="KW-0812">Transmembrane</keyword>
<accession>E2BGQ2</accession>
<dbReference type="InParanoid" id="E2BGQ2"/>
<dbReference type="PANTHER" id="PTHR11351">
    <property type="entry name" value="ACYL-COA DESATURASE"/>
    <property type="match status" value="1"/>
</dbReference>
<proteinExistence type="inferred from homology"/>
<keyword evidence="5" id="KW-0276">Fatty acid metabolism</keyword>
<evidence type="ECO:0000256" key="11">
    <source>
        <dbReference type="RuleBase" id="RU000581"/>
    </source>
</evidence>
<feature type="transmembrane region" description="Helical" evidence="13">
    <location>
        <begin position="44"/>
        <end position="65"/>
    </location>
</feature>
<evidence type="ECO:0000256" key="10">
    <source>
        <dbReference type="ARBA" id="ARBA00023160"/>
    </source>
</evidence>